<accession>A0A8H7QFQ2</accession>
<comment type="caution">
    <text evidence="4">The sequence shown here is derived from an EMBL/GenBank/DDBJ whole genome shotgun (WGS) entry which is preliminary data.</text>
</comment>
<dbReference type="SUPFAM" id="SSF56672">
    <property type="entry name" value="DNA/RNA polymerases"/>
    <property type="match status" value="1"/>
</dbReference>
<reference evidence="4" key="1">
    <citation type="submission" date="2020-12" db="EMBL/GenBank/DDBJ databases">
        <title>Metabolic potential, ecology and presence of endohyphal bacteria is reflected in genomic diversity of Mucoromycotina.</title>
        <authorList>
            <person name="Muszewska A."/>
            <person name="Okrasinska A."/>
            <person name="Steczkiewicz K."/>
            <person name="Drgas O."/>
            <person name="Orlowska M."/>
            <person name="Perlinska-Lenart U."/>
            <person name="Aleksandrzak-Piekarczyk T."/>
            <person name="Szatraj K."/>
            <person name="Zielenkiewicz U."/>
            <person name="Pilsyk S."/>
            <person name="Malc E."/>
            <person name="Mieczkowski P."/>
            <person name="Kruszewska J.S."/>
            <person name="Biernat P."/>
            <person name="Pawlowska J."/>
        </authorList>
    </citation>
    <scope>NUCLEOTIDE SEQUENCE</scope>
    <source>
        <strain evidence="4">WA0000017839</strain>
    </source>
</reference>
<evidence type="ECO:0000313" key="5">
    <source>
        <dbReference type="Proteomes" id="UP000603453"/>
    </source>
</evidence>
<keyword evidence="1" id="KW-0175">Coiled coil</keyword>
<evidence type="ECO:0000256" key="1">
    <source>
        <dbReference type="SAM" id="Coils"/>
    </source>
</evidence>
<feature type="coiled-coil region" evidence="1">
    <location>
        <begin position="126"/>
        <end position="170"/>
    </location>
</feature>
<name>A0A8H7QFQ2_9FUNG</name>
<feature type="region of interest" description="Disordered" evidence="2">
    <location>
        <begin position="433"/>
        <end position="469"/>
    </location>
</feature>
<dbReference type="PROSITE" id="PS50878">
    <property type="entry name" value="RT_POL"/>
    <property type="match status" value="1"/>
</dbReference>
<feature type="compositionally biased region" description="Acidic residues" evidence="2">
    <location>
        <begin position="582"/>
        <end position="607"/>
    </location>
</feature>
<feature type="region of interest" description="Disordered" evidence="2">
    <location>
        <begin position="205"/>
        <end position="231"/>
    </location>
</feature>
<organism evidence="4 5">
    <name type="scientific">Mucor saturninus</name>
    <dbReference type="NCBI Taxonomy" id="64648"/>
    <lineage>
        <taxon>Eukaryota</taxon>
        <taxon>Fungi</taxon>
        <taxon>Fungi incertae sedis</taxon>
        <taxon>Mucoromycota</taxon>
        <taxon>Mucoromycotina</taxon>
        <taxon>Mucoromycetes</taxon>
        <taxon>Mucorales</taxon>
        <taxon>Mucorineae</taxon>
        <taxon>Mucoraceae</taxon>
        <taxon>Mucor</taxon>
    </lineage>
</organism>
<feature type="region of interest" description="Disordered" evidence="2">
    <location>
        <begin position="50"/>
        <end position="73"/>
    </location>
</feature>
<keyword evidence="5" id="KW-1185">Reference proteome</keyword>
<dbReference type="Proteomes" id="UP000603453">
    <property type="component" value="Unassembled WGS sequence"/>
</dbReference>
<feature type="region of interest" description="Disordered" evidence="2">
    <location>
        <begin position="1"/>
        <end position="29"/>
    </location>
</feature>
<sequence length="1314" mass="147772">MEEKQEIATTPKDTPPEVVPSDSRSILPLERHHSKTAATFLGDMLLSQKQQPNRNATENKGLKTPSDGSRKNYTTTVADSAETVAANDFDDIIMEEFSFGETSTFSSKPRSPLSNLMVGEDVPKWAHLMVKQLEQHSNQLNQLEAVLNENAKLRSALQQANSRISMLEGKNPATKLGNRFNFSVSEDQLKKLGTQASKYSDVNFPEATSTRGKASTIDNNVNKDKTPQNKKVPSFADITKQQVPTKHKFRSVTAKQRKTAARIFEAPVNRELSGSGSYKYLYLPNKYRDRLKAFRDKLQKLGIDNGRILDINYPARGVVALLIHQNYEVEIVDIFQKFKIDPIPDFNPKSIDHLTDPAFAELDTATRTSKAVEFHQNILTKAIGYIRKYLRRSVARDFISQGWISEDQARQALAAGDIKNNSRMEAQIDKNKTIKPNSSFIRKQQPGSQQSESRIKTTPVTRSAKDQRHMDKIDQAMLDDEHLAKTFGGSTEVLELMEEDTDTTTQSGSTQQQQQTKTPLAGSGDTRSSARGTKLGDWITVNGLTCWNAILAKGIPTYTSASRGVKKKSKPNIPEVLKLVDDDSPSDSENDDDVGTESEDDPQDDNEVSTASTLSPRKRQAGSKSFNSIIDLFLSLKDLVNPSMLVHQDHHMGSDYFPVSLTFSMTSNPPPPSAHPRLLWNLSRLGQEKYHKKYISLFTEKISPLHLELQQELQDAMDNGTSTHNDSDPPDITYLANELTDIIHHCLDLSVGRKKPKQPGDAYFWTPILQKLLDTRDQAHRAWKRCSNGLNKALKWIDYTDAMALYRIELKRQRRETWKNFCSKLPDGSFSETTSIIKKLRRKKVISPSFSHPEGPKAAATEMARHLRGVFSGDTLPELRPSAPLIPIGPAITDRDQPLFHDLLKIRIPKLIPPKPAIGGVCIPPVACDYNLGECPFTVDQVIISLQYKLARRKAPGVDHLRTEMLLPICDAIAPIPAMLYSLCWIWSIVPKAWNTAQVVPIFKKGDPLQAANYRPISLTSILRKLMEMCLTRTLHATSPDLDIVQGGFRERRSTTDQALALHKLCRQHKVDHMGEPPILCFLDIRQAYDTVDRNIIWRALELTVSEQMLGLLQCLFDQVSIEGEKSPVFWPGTGVIQGSILSPFLYSIYINTLPNLLRSIRIPSSSRLFDEVPKRLYNGLWLNSLVYADDMVILGTFETMPRLLKMAEQHSFELGYRWNPLKSVIVNSPKYIGSSPLKLYGSPIPCEDHFSYLGISFNSNAEIDVTLLIARNTRSAIVAMRTGIQPLEVHSPCFSRLTTAKLYTTCRIWVRFT</sequence>
<dbReference type="InterPro" id="IPR000477">
    <property type="entry name" value="RT_dom"/>
</dbReference>
<dbReference type="OrthoDB" id="2207231at2759"/>
<dbReference type="CDD" id="cd01650">
    <property type="entry name" value="RT_nLTR_like"/>
    <property type="match status" value="1"/>
</dbReference>
<feature type="region of interest" description="Disordered" evidence="2">
    <location>
        <begin position="499"/>
        <end position="532"/>
    </location>
</feature>
<feature type="region of interest" description="Disordered" evidence="2">
    <location>
        <begin position="560"/>
        <end position="620"/>
    </location>
</feature>
<feature type="domain" description="Reverse transcriptase" evidence="3">
    <location>
        <begin position="983"/>
        <end position="1258"/>
    </location>
</feature>
<protein>
    <recommendedName>
        <fullName evidence="3">Reverse transcriptase domain-containing protein</fullName>
    </recommendedName>
</protein>
<dbReference type="EMBL" id="JAEPRD010000377">
    <property type="protein sequence ID" value="KAG2191628.1"/>
    <property type="molecule type" value="Genomic_DNA"/>
</dbReference>
<feature type="compositionally biased region" description="Low complexity" evidence="2">
    <location>
        <begin position="503"/>
        <end position="516"/>
    </location>
</feature>
<dbReference type="Pfam" id="PF00078">
    <property type="entry name" value="RVT_1"/>
    <property type="match status" value="1"/>
</dbReference>
<feature type="compositionally biased region" description="Polar residues" evidence="2">
    <location>
        <begin position="205"/>
        <end position="220"/>
    </location>
</feature>
<evidence type="ECO:0000313" key="4">
    <source>
        <dbReference type="EMBL" id="KAG2191628.1"/>
    </source>
</evidence>
<evidence type="ECO:0000259" key="3">
    <source>
        <dbReference type="PROSITE" id="PS50878"/>
    </source>
</evidence>
<feature type="compositionally biased region" description="Polar residues" evidence="2">
    <location>
        <begin position="434"/>
        <end position="461"/>
    </location>
</feature>
<proteinExistence type="predicted"/>
<dbReference type="InterPro" id="IPR043502">
    <property type="entry name" value="DNA/RNA_pol_sf"/>
</dbReference>
<gene>
    <name evidence="4" type="ORF">INT47_003563</name>
</gene>
<dbReference type="PANTHER" id="PTHR19446">
    <property type="entry name" value="REVERSE TRANSCRIPTASES"/>
    <property type="match status" value="1"/>
</dbReference>
<evidence type="ECO:0000256" key="2">
    <source>
        <dbReference type="SAM" id="MobiDB-lite"/>
    </source>
</evidence>